<comment type="catalytic activity">
    <reaction evidence="2">
        <text>L-aspartyl-tRNA(Asn) + L-glutamine + ATP + H2O = L-asparaginyl-tRNA(Asn) + L-glutamate + ADP + phosphate + 2 H(+)</text>
        <dbReference type="Rhea" id="RHEA:14513"/>
        <dbReference type="Rhea" id="RHEA-COMP:9674"/>
        <dbReference type="Rhea" id="RHEA-COMP:9677"/>
        <dbReference type="ChEBI" id="CHEBI:15377"/>
        <dbReference type="ChEBI" id="CHEBI:15378"/>
        <dbReference type="ChEBI" id="CHEBI:29985"/>
        <dbReference type="ChEBI" id="CHEBI:30616"/>
        <dbReference type="ChEBI" id="CHEBI:43474"/>
        <dbReference type="ChEBI" id="CHEBI:58359"/>
        <dbReference type="ChEBI" id="CHEBI:78515"/>
        <dbReference type="ChEBI" id="CHEBI:78516"/>
        <dbReference type="ChEBI" id="CHEBI:456216"/>
    </reaction>
</comment>
<organism evidence="3 4">
    <name type="scientific">Mailhella massiliensis</name>
    <dbReference type="NCBI Taxonomy" id="1903261"/>
    <lineage>
        <taxon>Bacteria</taxon>
        <taxon>Pseudomonadati</taxon>
        <taxon>Thermodesulfobacteriota</taxon>
        <taxon>Desulfovibrionia</taxon>
        <taxon>Desulfovibrionales</taxon>
        <taxon>Desulfovibrionaceae</taxon>
        <taxon>Mailhella</taxon>
    </lineage>
</organism>
<keyword evidence="2" id="KW-0547">Nucleotide-binding</keyword>
<dbReference type="InterPro" id="IPR003837">
    <property type="entry name" value="GatC"/>
</dbReference>
<comment type="caution">
    <text evidence="3">The sequence shown here is derived from an EMBL/GenBank/DDBJ whole genome shotgun (WGS) entry which is preliminary data.</text>
</comment>
<protein>
    <recommendedName>
        <fullName evidence="2">Aspartyl/glutamyl-tRNA(Asn/Gln) amidotransferase subunit C</fullName>
        <shortName evidence="2">Asp/Glu-ADT subunit C</shortName>
        <ecNumber evidence="2">6.3.5.-</ecNumber>
    </recommendedName>
</protein>
<dbReference type="GO" id="GO:0005524">
    <property type="term" value="F:ATP binding"/>
    <property type="evidence" value="ECO:0007669"/>
    <property type="project" value="UniProtKB-KW"/>
</dbReference>
<dbReference type="EC" id="6.3.5.-" evidence="2"/>
<dbReference type="Proteomes" id="UP000698963">
    <property type="component" value="Unassembled WGS sequence"/>
</dbReference>
<comment type="catalytic activity">
    <reaction evidence="2">
        <text>L-glutamyl-tRNA(Gln) + L-glutamine + ATP + H2O = L-glutaminyl-tRNA(Gln) + L-glutamate + ADP + phosphate + H(+)</text>
        <dbReference type="Rhea" id="RHEA:17521"/>
        <dbReference type="Rhea" id="RHEA-COMP:9681"/>
        <dbReference type="Rhea" id="RHEA-COMP:9684"/>
        <dbReference type="ChEBI" id="CHEBI:15377"/>
        <dbReference type="ChEBI" id="CHEBI:15378"/>
        <dbReference type="ChEBI" id="CHEBI:29985"/>
        <dbReference type="ChEBI" id="CHEBI:30616"/>
        <dbReference type="ChEBI" id="CHEBI:43474"/>
        <dbReference type="ChEBI" id="CHEBI:58359"/>
        <dbReference type="ChEBI" id="CHEBI:78520"/>
        <dbReference type="ChEBI" id="CHEBI:78521"/>
        <dbReference type="ChEBI" id="CHEBI:456216"/>
    </reaction>
</comment>
<comment type="similarity">
    <text evidence="2">Belongs to the GatC family.</text>
</comment>
<accession>A0A921DSN4</accession>
<dbReference type="SUPFAM" id="SSF141000">
    <property type="entry name" value="Glu-tRNAGln amidotransferase C subunit"/>
    <property type="match status" value="1"/>
</dbReference>
<keyword evidence="2" id="KW-0648">Protein biosynthesis</keyword>
<proteinExistence type="inferred from homology"/>
<keyword evidence="2" id="KW-0436">Ligase</keyword>
<dbReference type="GO" id="GO:0070681">
    <property type="term" value="P:glutaminyl-tRNAGln biosynthesis via transamidation"/>
    <property type="evidence" value="ECO:0007669"/>
    <property type="project" value="TreeGrafter"/>
</dbReference>
<dbReference type="PANTHER" id="PTHR15004:SF0">
    <property type="entry name" value="GLUTAMYL-TRNA(GLN) AMIDOTRANSFERASE SUBUNIT C, MITOCHONDRIAL"/>
    <property type="match status" value="1"/>
</dbReference>
<dbReference type="GO" id="GO:0006412">
    <property type="term" value="P:translation"/>
    <property type="evidence" value="ECO:0007669"/>
    <property type="project" value="UniProtKB-UniRule"/>
</dbReference>
<reference evidence="3" key="2">
    <citation type="submission" date="2021-09" db="EMBL/GenBank/DDBJ databases">
        <authorList>
            <person name="Gilroy R."/>
        </authorList>
    </citation>
    <scope>NUCLEOTIDE SEQUENCE</scope>
    <source>
        <strain evidence="3">ChiGjej2B2-19336</strain>
    </source>
</reference>
<dbReference type="RefSeq" id="WP_304124115.1">
    <property type="nucleotide sequence ID" value="NZ_DYZA01000244.1"/>
</dbReference>
<dbReference type="GO" id="GO:0030956">
    <property type="term" value="C:glutamyl-tRNA(Gln) amidotransferase complex"/>
    <property type="evidence" value="ECO:0007669"/>
    <property type="project" value="TreeGrafter"/>
</dbReference>
<gene>
    <name evidence="2 3" type="primary">gatC</name>
    <name evidence="3" type="ORF">K8W16_11880</name>
</gene>
<keyword evidence="1 2" id="KW-0067">ATP-binding</keyword>
<dbReference type="InterPro" id="IPR036113">
    <property type="entry name" value="Asp/Glu-ADT_sf_sub_c"/>
</dbReference>
<dbReference type="GO" id="GO:0006450">
    <property type="term" value="P:regulation of translational fidelity"/>
    <property type="evidence" value="ECO:0007669"/>
    <property type="project" value="InterPro"/>
</dbReference>
<evidence type="ECO:0000256" key="2">
    <source>
        <dbReference type="HAMAP-Rule" id="MF_00122"/>
    </source>
</evidence>
<evidence type="ECO:0000313" key="3">
    <source>
        <dbReference type="EMBL" id="HJD98328.1"/>
    </source>
</evidence>
<name>A0A921DSN4_9BACT</name>
<dbReference type="HAMAP" id="MF_00122">
    <property type="entry name" value="GatC"/>
    <property type="match status" value="1"/>
</dbReference>
<reference evidence="3" key="1">
    <citation type="journal article" date="2021" name="PeerJ">
        <title>Extensive microbial diversity within the chicken gut microbiome revealed by metagenomics and culture.</title>
        <authorList>
            <person name="Gilroy R."/>
            <person name="Ravi A."/>
            <person name="Getino M."/>
            <person name="Pursley I."/>
            <person name="Horton D.L."/>
            <person name="Alikhan N.F."/>
            <person name="Baker D."/>
            <person name="Gharbi K."/>
            <person name="Hall N."/>
            <person name="Watson M."/>
            <person name="Adriaenssens E.M."/>
            <person name="Foster-Nyarko E."/>
            <person name="Jarju S."/>
            <person name="Secka A."/>
            <person name="Antonio M."/>
            <person name="Oren A."/>
            <person name="Chaudhuri R.R."/>
            <person name="La Ragione R."/>
            <person name="Hildebrand F."/>
            <person name="Pallen M.J."/>
        </authorList>
    </citation>
    <scope>NUCLEOTIDE SEQUENCE</scope>
    <source>
        <strain evidence="3">ChiGjej2B2-19336</strain>
    </source>
</reference>
<comment type="subunit">
    <text evidence="2">Heterotrimer of A, B and C subunits.</text>
</comment>
<comment type="function">
    <text evidence="2">Allows the formation of correctly charged Asn-tRNA(Asn) or Gln-tRNA(Gln) through the transamidation of misacylated Asp-tRNA(Asn) or Glu-tRNA(Gln) in organisms which lack either or both of asparaginyl-tRNA or glutaminyl-tRNA synthetases. The reaction takes place in the presence of glutamine and ATP through an activated phospho-Asp-tRNA(Asn) or phospho-Glu-tRNA(Gln).</text>
</comment>
<dbReference type="NCBIfam" id="TIGR00135">
    <property type="entry name" value="gatC"/>
    <property type="match status" value="1"/>
</dbReference>
<evidence type="ECO:0000256" key="1">
    <source>
        <dbReference type="ARBA" id="ARBA00022840"/>
    </source>
</evidence>
<dbReference type="Gene3D" id="1.10.20.60">
    <property type="entry name" value="Glu-tRNAGln amidotransferase C subunit, N-terminal domain"/>
    <property type="match status" value="1"/>
</dbReference>
<dbReference type="PANTHER" id="PTHR15004">
    <property type="entry name" value="GLUTAMYL-TRNA(GLN) AMIDOTRANSFERASE SUBUNIT C, MITOCHONDRIAL"/>
    <property type="match status" value="1"/>
</dbReference>
<dbReference type="EMBL" id="DYZA01000244">
    <property type="protein sequence ID" value="HJD98328.1"/>
    <property type="molecule type" value="Genomic_DNA"/>
</dbReference>
<evidence type="ECO:0000313" key="4">
    <source>
        <dbReference type="Proteomes" id="UP000698963"/>
    </source>
</evidence>
<sequence>MSLDKNDFLHLCRLSRLAPDPSVQEEMAAQCSRILAYMDKLAEVDTTGVEPLYSPVIHESAFRDDIAVRRDCRADILAGAPATDGAFFIVPRIVEGK</sequence>
<dbReference type="Pfam" id="PF02686">
    <property type="entry name" value="GatC"/>
    <property type="match status" value="1"/>
</dbReference>
<dbReference type="AlphaFoldDB" id="A0A921DSN4"/>
<dbReference type="GO" id="GO:0050567">
    <property type="term" value="F:glutaminyl-tRNA synthase (glutamine-hydrolyzing) activity"/>
    <property type="evidence" value="ECO:0007669"/>
    <property type="project" value="UniProtKB-UniRule"/>
</dbReference>